<keyword evidence="2" id="KW-0378">Hydrolase</keyword>
<dbReference type="EMBL" id="BMAT01012132">
    <property type="protein sequence ID" value="GFR86695.1"/>
    <property type="molecule type" value="Genomic_DNA"/>
</dbReference>
<evidence type="ECO:0000256" key="1">
    <source>
        <dbReference type="SAM" id="MobiDB-lite"/>
    </source>
</evidence>
<dbReference type="GO" id="GO:0004386">
    <property type="term" value="F:helicase activity"/>
    <property type="evidence" value="ECO:0007669"/>
    <property type="project" value="UniProtKB-KW"/>
</dbReference>
<organism evidence="2 3">
    <name type="scientific">Elysia marginata</name>
    <dbReference type="NCBI Taxonomy" id="1093978"/>
    <lineage>
        <taxon>Eukaryota</taxon>
        <taxon>Metazoa</taxon>
        <taxon>Spiralia</taxon>
        <taxon>Lophotrochozoa</taxon>
        <taxon>Mollusca</taxon>
        <taxon>Gastropoda</taxon>
        <taxon>Heterobranchia</taxon>
        <taxon>Euthyneura</taxon>
        <taxon>Panpulmonata</taxon>
        <taxon>Sacoglossa</taxon>
        <taxon>Placobranchoidea</taxon>
        <taxon>Plakobranchidae</taxon>
        <taxon>Elysia</taxon>
    </lineage>
</organism>
<sequence length="114" mass="13388">MRVIIDNKLNYKKHVTLTTTKTNSKLEVINRPFDHLTDHTLVQLFKTLVKRMVKYEQPVWQPSQKALQQELEDVQRRVTKLIRRREDPDLQQPGGDKRTSVCQEGHLTRTAKVG</sequence>
<dbReference type="AlphaFoldDB" id="A0AAV4GNK6"/>
<evidence type="ECO:0000313" key="2">
    <source>
        <dbReference type="EMBL" id="GFR86695.1"/>
    </source>
</evidence>
<keyword evidence="2" id="KW-0547">Nucleotide-binding</keyword>
<gene>
    <name evidence="2" type="ORF">ElyMa_006059600</name>
</gene>
<evidence type="ECO:0000313" key="3">
    <source>
        <dbReference type="Proteomes" id="UP000762676"/>
    </source>
</evidence>
<keyword evidence="2" id="KW-0067">ATP-binding</keyword>
<proteinExistence type="predicted"/>
<name>A0AAV4GNK6_9GAST</name>
<accession>A0AAV4GNK6</accession>
<reference evidence="2 3" key="1">
    <citation type="journal article" date="2021" name="Elife">
        <title>Chloroplast acquisition without the gene transfer in kleptoplastic sea slugs, Plakobranchus ocellatus.</title>
        <authorList>
            <person name="Maeda T."/>
            <person name="Takahashi S."/>
            <person name="Yoshida T."/>
            <person name="Shimamura S."/>
            <person name="Takaki Y."/>
            <person name="Nagai Y."/>
            <person name="Toyoda A."/>
            <person name="Suzuki Y."/>
            <person name="Arimoto A."/>
            <person name="Ishii H."/>
            <person name="Satoh N."/>
            <person name="Nishiyama T."/>
            <person name="Hasebe M."/>
            <person name="Maruyama T."/>
            <person name="Minagawa J."/>
            <person name="Obokata J."/>
            <person name="Shigenobu S."/>
        </authorList>
    </citation>
    <scope>NUCLEOTIDE SEQUENCE [LARGE SCALE GENOMIC DNA]</scope>
</reference>
<feature type="region of interest" description="Disordered" evidence="1">
    <location>
        <begin position="82"/>
        <end position="114"/>
    </location>
</feature>
<dbReference type="Proteomes" id="UP000762676">
    <property type="component" value="Unassembled WGS sequence"/>
</dbReference>
<keyword evidence="2" id="KW-0347">Helicase</keyword>
<keyword evidence="3" id="KW-1185">Reference proteome</keyword>
<protein>
    <submittedName>
        <fullName evidence="2">DNA helicase</fullName>
    </submittedName>
</protein>
<comment type="caution">
    <text evidence="2">The sequence shown here is derived from an EMBL/GenBank/DDBJ whole genome shotgun (WGS) entry which is preliminary data.</text>
</comment>